<evidence type="ECO:0000313" key="1">
    <source>
        <dbReference type="EMBL" id="KAL2631713.1"/>
    </source>
</evidence>
<dbReference type="Proteomes" id="UP001605036">
    <property type="component" value="Unassembled WGS sequence"/>
</dbReference>
<gene>
    <name evidence="1" type="ORF">R1flu_016399</name>
</gene>
<name>A0ABD1YLQ6_9MARC</name>
<reference evidence="1 2" key="1">
    <citation type="submission" date="2024-09" db="EMBL/GenBank/DDBJ databases">
        <title>Chromosome-scale assembly of Riccia fluitans.</title>
        <authorList>
            <person name="Paukszto L."/>
            <person name="Sawicki J."/>
            <person name="Karawczyk K."/>
            <person name="Piernik-Szablinska J."/>
            <person name="Szczecinska M."/>
            <person name="Mazdziarz M."/>
        </authorList>
    </citation>
    <scope>NUCLEOTIDE SEQUENCE [LARGE SCALE GENOMIC DNA]</scope>
    <source>
        <strain evidence="1">Rf_01</strain>
        <tissue evidence="1">Aerial parts of the thallus</tissue>
    </source>
</reference>
<dbReference type="EMBL" id="JBHFFA010000004">
    <property type="protein sequence ID" value="KAL2631713.1"/>
    <property type="molecule type" value="Genomic_DNA"/>
</dbReference>
<comment type="caution">
    <text evidence="1">The sequence shown here is derived from an EMBL/GenBank/DDBJ whole genome shotgun (WGS) entry which is preliminary data.</text>
</comment>
<evidence type="ECO:0000313" key="2">
    <source>
        <dbReference type="Proteomes" id="UP001605036"/>
    </source>
</evidence>
<proteinExistence type="predicted"/>
<protein>
    <submittedName>
        <fullName evidence="1">Uncharacterized protein</fullName>
    </submittedName>
</protein>
<sequence length="138" mass="15688">MLQAAEEIFNELKEAIATYETISGVKLNIAMKAILMQTTHKGNWSRDKSKWFPHELLLAMPLQRMSKAPITNGLLQVWSEARKHLLIDREHATLSGETSIKLSTALAERQGWISKDNGITIRKVLKRAIIYSLGEWCD</sequence>
<dbReference type="AlphaFoldDB" id="A0ABD1YLQ6"/>
<accession>A0ABD1YLQ6</accession>
<keyword evidence="2" id="KW-1185">Reference proteome</keyword>
<organism evidence="1 2">
    <name type="scientific">Riccia fluitans</name>
    <dbReference type="NCBI Taxonomy" id="41844"/>
    <lineage>
        <taxon>Eukaryota</taxon>
        <taxon>Viridiplantae</taxon>
        <taxon>Streptophyta</taxon>
        <taxon>Embryophyta</taxon>
        <taxon>Marchantiophyta</taxon>
        <taxon>Marchantiopsida</taxon>
        <taxon>Marchantiidae</taxon>
        <taxon>Marchantiales</taxon>
        <taxon>Ricciaceae</taxon>
        <taxon>Riccia</taxon>
    </lineage>
</organism>